<keyword evidence="1" id="KW-0812">Transmembrane</keyword>
<dbReference type="InterPro" id="IPR011453">
    <property type="entry name" value="DUF1559"/>
</dbReference>
<comment type="caution">
    <text evidence="3">The sequence shown here is derived from an EMBL/GenBank/DDBJ whole genome shotgun (WGS) entry which is preliminary data.</text>
</comment>
<dbReference type="Proteomes" id="UP000253562">
    <property type="component" value="Unassembled WGS sequence"/>
</dbReference>
<dbReference type="InterPro" id="IPR012902">
    <property type="entry name" value="N_methyl_site"/>
</dbReference>
<protein>
    <submittedName>
        <fullName evidence="3">DUF1559 domain-containing protein</fullName>
    </submittedName>
</protein>
<dbReference type="Gene3D" id="3.30.700.10">
    <property type="entry name" value="Glycoprotein, Type 4 Pilin"/>
    <property type="match status" value="1"/>
</dbReference>
<feature type="transmembrane region" description="Helical" evidence="1">
    <location>
        <begin position="38"/>
        <end position="61"/>
    </location>
</feature>
<dbReference type="Pfam" id="PF07596">
    <property type="entry name" value="SBP_bac_10"/>
    <property type="match status" value="1"/>
</dbReference>
<reference evidence="3 4" key="1">
    <citation type="submission" date="2018-07" db="EMBL/GenBank/DDBJ databases">
        <title>Comparative genomes isolates from brazilian mangrove.</title>
        <authorList>
            <person name="De Araujo J.E."/>
            <person name="Taketani R.G."/>
            <person name="Silva M.C.P."/>
            <person name="Lourenco M.V."/>
            <person name="Oliveira V.M."/>
            <person name="Andreote F.D."/>
        </authorList>
    </citation>
    <scope>NUCLEOTIDE SEQUENCE [LARGE SCALE GENOMIC DNA]</scope>
    <source>
        <strain evidence="3 4">HEX PRIS-MGV</strain>
    </source>
</reference>
<dbReference type="PANTHER" id="PTHR30093">
    <property type="entry name" value="GENERAL SECRETION PATHWAY PROTEIN G"/>
    <property type="match status" value="1"/>
</dbReference>
<gene>
    <name evidence="3" type="ORF">DTL42_11790</name>
</gene>
<dbReference type="AlphaFoldDB" id="A0A368KSX2"/>
<dbReference type="SUPFAM" id="SSF54523">
    <property type="entry name" value="Pili subunits"/>
    <property type="match status" value="1"/>
</dbReference>
<evidence type="ECO:0000313" key="4">
    <source>
        <dbReference type="Proteomes" id="UP000253562"/>
    </source>
</evidence>
<keyword evidence="1" id="KW-0472">Membrane</keyword>
<dbReference type="InterPro" id="IPR045584">
    <property type="entry name" value="Pilin-like"/>
</dbReference>
<proteinExistence type="predicted"/>
<organism evidence="3 4">
    <name type="scientific">Bremerella cremea</name>
    <dbReference type="NCBI Taxonomy" id="1031537"/>
    <lineage>
        <taxon>Bacteria</taxon>
        <taxon>Pseudomonadati</taxon>
        <taxon>Planctomycetota</taxon>
        <taxon>Planctomycetia</taxon>
        <taxon>Pirellulales</taxon>
        <taxon>Pirellulaceae</taxon>
        <taxon>Bremerella</taxon>
    </lineage>
</organism>
<feature type="domain" description="DUF1559" evidence="2">
    <location>
        <begin position="62"/>
        <end position="83"/>
    </location>
</feature>
<name>A0A368KSX2_9BACT</name>
<sequence length="83" mass="9184">MEAPNESDLRNHLIPVGFDSHFFLVEVFTVSVQRARGFTLVELLVVIAIIGVLIALLLPAVQQAREAARRMQCSNNLRQVGLA</sequence>
<accession>A0A368KSX2</accession>
<keyword evidence="1" id="KW-1133">Transmembrane helix</keyword>
<evidence type="ECO:0000313" key="3">
    <source>
        <dbReference type="EMBL" id="RCS49212.1"/>
    </source>
</evidence>
<dbReference type="PROSITE" id="PS00409">
    <property type="entry name" value="PROKAR_NTER_METHYL"/>
    <property type="match status" value="1"/>
</dbReference>
<dbReference type="EMBL" id="QPEX01000024">
    <property type="protein sequence ID" value="RCS49212.1"/>
    <property type="molecule type" value="Genomic_DNA"/>
</dbReference>
<dbReference type="NCBIfam" id="TIGR02532">
    <property type="entry name" value="IV_pilin_GFxxxE"/>
    <property type="match status" value="1"/>
</dbReference>
<evidence type="ECO:0000259" key="2">
    <source>
        <dbReference type="Pfam" id="PF07596"/>
    </source>
</evidence>
<evidence type="ECO:0000256" key="1">
    <source>
        <dbReference type="SAM" id="Phobius"/>
    </source>
</evidence>
<dbReference type="PANTHER" id="PTHR30093:SF2">
    <property type="entry name" value="TYPE II SECRETION SYSTEM PROTEIN H"/>
    <property type="match status" value="1"/>
</dbReference>
<dbReference type="Pfam" id="PF07963">
    <property type="entry name" value="N_methyl"/>
    <property type="match status" value="1"/>
</dbReference>